<dbReference type="InterPro" id="IPR001387">
    <property type="entry name" value="Cro/C1-type_HTH"/>
</dbReference>
<name>A0A3L8PYA6_9GAMM</name>
<dbReference type="PROSITE" id="PS50943">
    <property type="entry name" value="HTH_CROC1"/>
    <property type="match status" value="1"/>
</dbReference>
<dbReference type="Pfam" id="PF12844">
    <property type="entry name" value="HTH_19"/>
    <property type="match status" value="1"/>
</dbReference>
<dbReference type="CDD" id="cd00093">
    <property type="entry name" value="HTH_XRE"/>
    <property type="match status" value="1"/>
</dbReference>
<feature type="domain" description="HTH cro/C1-type" evidence="1">
    <location>
        <begin position="9"/>
        <end position="62"/>
    </location>
</feature>
<dbReference type="AlphaFoldDB" id="A0A3L8PYA6"/>
<sequence length="167" mass="18923">METTLGERLERALIELQVSQTELAKRSGVTKQAINYIINQKLTESKLAPKLANALNINPNWLMLGIGQLECKISREVPILNSFVALQKYLKDGIFIWGSPSILTEKNLGKLAFAFQTELKKVALCGLENTFNATEFLVIEPAKYEIVTEQIDGSFPIYEWRIRCVEF</sequence>
<accession>A0A3L8PYA6</accession>
<organism evidence="2 3">
    <name type="scientific">Parashewanella curva</name>
    <dbReference type="NCBI Taxonomy" id="2338552"/>
    <lineage>
        <taxon>Bacteria</taxon>
        <taxon>Pseudomonadati</taxon>
        <taxon>Pseudomonadota</taxon>
        <taxon>Gammaproteobacteria</taxon>
        <taxon>Alteromonadales</taxon>
        <taxon>Shewanellaceae</taxon>
        <taxon>Parashewanella</taxon>
    </lineage>
</organism>
<dbReference type="Gene3D" id="1.10.260.40">
    <property type="entry name" value="lambda repressor-like DNA-binding domains"/>
    <property type="match status" value="1"/>
</dbReference>
<dbReference type="GO" id="GO:0003677">
    <property type="term" value="F:DNA binding"/>
    <property type="evidence" value="ECO:0007669"/>
    <property type="project" value="InterPro"/>
</dbReference>
<proteinExistence type="predicted"/>
<comment type="caution">
    <text evidence="2">The sequence shown here is derived from an EMBL/GenBank/DDBJ whole genome shotgun (WGS) entry which is preliminary data.</text>
</comment>
<evidence type="ECO:0000313" key="3">
    <source>
        <dbReference type="Proteomes" id="UP000281474"/>
    </source>
</evidence>
<evidence type="ECO:0000259" key="1">
    <source>
        <dbReference type="PROSITE" id="PS50943"/>
    </source>
</evidence>
<dbReference type="OrthoDB" id="5888984at2"/>
<keyword evidence="3" id="KW-1185">Reference proteome</keyword>
<dbReference type="RefSeq" id="WP_121838304.1">
    <property type="nucleotide sequence ID" value="NZ_ML014765.1"/>
</dbReference>
<dbReference type="EMBL" id="QZEI01000016">
    <property type="protein sequence ID" value="RLV60406.1"/>
    <property type="molecule type" value="Genomic_DNA"/>
</dbReference>
<reference evidence="2 3" key="1">
    <citation type="submission" date="2018-09" db="EMBL/GenBank/DDBJ databases">
        <title>Phylogeny of the Shewanellaceae, and recommendation for two new genera, Pseudoshewanella and Parashewanella.</title>
        <authorList>
            <person name="Wang G."/>
        </authorList>
    </citation>
    <scope>NUCLEOTIDE SEQUENCE [LARGE SCALE GENOMIC DNA]</scope>
    <source>
        <strain evidence="2 3">C51</strain>
    </source>
</reference>
<protein>
    <submittedName>
        <fullName evidence="2">XRE family transcriptional regulator</fullName>
    </submittedName>
</protein>
<dbReference type="Proteomes" id="UP000281474">
    <property type="component" value="Unassembled WGS sequence"/>
</dbReference>
<dbReference type="InterPro" id="IPR010982">
    <property type="entry name" value="Lambda_DNA-bd_dom_sf"/>
</dbReference>
<dbReference type="SMART" id="SM00530">
    <property type="entry name" value="HTH_XRE"/>
    <property type="match status" value="1"/>
</dbReference>
<gene>
    <name evidence="2" type="ORF">D5018_07040</name>
</gene>
<dbReference type="SUPFAM" id="SSF47413">
    <property type="entry name" value="lambda repressor-like DNA-binding domains"/>
    <property type="match status" value="1"/>
</dbReference>
<evidence type="ECO:0000313" key="2">
    <source>
        <dbReference type="EMBL" id="RLV60406.1"/>
    </source>
</evidence>